<comment type="similarity">
    <text evidence="7">Belongs to the DHHC palmitoyltransferase family.</text>
</comment>
<evidence type="ECO:0000256" key="8">
    <source>
        <dbReference type="SAM" id="MobiDB-lite"/>
    </source>
</evidence>
<evidence type="ECO:0000259" key="9">
    <source>
        <dbReference type="Pfam" id="PF01529"/>
    </source>
</evidence>
<dbReference type="InterPro" id="IPR001594">
    <property type="entry name" value="Palmitoyltrfase_DHHC"/>
</dbReference>
<organism evidence="10">
    <name type="scientific">Haptolina brevifila</name>
    <dbReference type="NCBI Taxonomy" id="156173"/>
    <lineage>
        <taxon>Eukaryota</taxon>
        <taxon>Haptista</taxon>
        <taxon>Haptophyta</taxon>
        <taxon>Prymnesiophyceae</taxon>
        <taxon>Prymnesiales</taxon>
        <taxon>Prymnesiaceae</taxon>
        <taxon>Haptolina</taxon>
    </lineage>
</organism>
<dbReference type="EMBL" id="HBGU01016581">
    <property type="protein sequence ID" value="CAD9425912.1"/>
    <property type="molecule type" value="Transcribed_RNA"/>
</dbReference>
<dbReference type="AlphaFoldDB" id="A0A7S2CHZ3"/>
<dbReference type="GO" id="GO:0016020">
    <property type="term" value="C:membrane"/>
    <property type="evidence" value="ECO:0007669"/>
    <property type="project" value="UniProtKB-SubCell"/>
</dbReference>
<keyword evidence="6 7" id="KW-0012">Acyltransferase</keyword>
<dbReference type="PANTHER" id="PTHR22883">
    <property type="entry name" value="ZINC FINGER DHHC DOMAIN CONTAINING PROTEIN"/>
    <property type="match status" value="1"/>
</dbReference>
<feature type="region of interest" description="Disordered" evidence="8">
    <location>
        <begin position="345"/>
        <end position="380"/>
    </location>
</feature>
<gene>
    <name evidence="10" type="ORF">CBRE1094_LOCUS8966</name>
</gene>
<evidence type="ECO:0000256" key="3">
    <source>
        <dbReference type="ARBA" id="ARBA00022692"/>
    </source>
</evidence>
<dbReference type="EC" id="2.3.1.225" evidence="7"/>
<dbReference type="GO" id="GO:0005794">
    <property type="term" value="C:Golgi apparatus"/>
    <property type="evidence" value="ECO:0007669"/>
    <property type="project" value="TreeGrafter"/>
</dbReference>
<dbReference type="InterPro" id="IPR039859">
    <property type="entry name" value="PFA4/ZDH16/20/ERF2-like"/>
</dbReference>
<evidence type="ECO:0000256" key="4">
    <source>
        <dbReference type="ARBA" id="ARBA00022989"/>
    </source>
</evidence>
<dbReference type="Pfam" id="PF01529">
    <property type="entry name" value="DHHC"/>
    <property type="match status" value="1"/>
</dbReference>
<keyword evidence="3 7" id="KW-0812">Transmembrane</keyword>
<feature type="domain" description="Palmitoyltransferase DHHC" evidence="9">
    <location>
        <begin position="132"/>
        <end position="278"/>
    </location>
</feature>
<sequence length="380" mass="43665">MFGASSTGCIGVMHDWLTSCYCLRPIFRRVCGPRCQRFWRRIEYVCCWRPNPLLQLFYLALMGGGFYLYYSKTLPLIPNPRLAEWHRYSGYAVMSGGLVIFMLASFCDPGGVTAANLHRFSRVPFDNVIYAPKMCRTCNVPRPPRSHHCSICNMCVARFDHHCPWLNSCVGERNYRWFLLFLIYHSGLCFYATYIHGRILQYLAVDVHRLPEAFFYDEAGKAQPVSMMQSFQYLFLHHNVTMAVCLFCTVIAFALFGFWAYHIWLVRCGTTTNETFKWGDLEDELRHQMNKKQKAKGEKLTKKVNLPKNEYNRGFLTNLGEVLVPLSSRVTNGFVEARLARGVTEEFPVQKPAGPQPEEEYETDSDDGAALPGALHPHAD</sequence>
<dbReference type="GO" id="GO:0006612">
    <property type="term" value="P:protein targeting to membrane"/>
    <property type="evidence" value="ECO:0007669"/>
    <property type="project" value="TreeGrafter"/>
</dbReference>
<dbReference type="GO" id="GO:0005783">
    <property type="term" value="C:endoplasmic reticulum"/>
    <property type="evidence" value="ECO:0007669"/>
    <property type="project" value="TreeGrafter"/>
</dbReference>
<proteinExistence type="inferred from homology"/>
<evidence type="ECO:0000256" key="5">
    <source>
        <dbReference type="ARBA" id="ARBA00023136"/>
    </source>
</evidence>
<comment type="catalytic activity">
    <reaction evidence="7">
        <text>L-cysteinyl-[protein] + hexadecanoyl-CoA = S-hexadecanoyl-L-cysteinyl-[protein] + CoA</text>
        <dbReference type="Rhea" id="RHEA:36683"/>
        <dbReference type="Rhea" id="RHEA-COMP:10131"/>
        <dbReference type="Rhea" id="RHEA-COMP:11032"/>
        <dbReference type="ChEBI" id="CHEBI:29950"/>
        <dbReference type="ChEBI" id="CHEBI:57287"/>
        <dbReference type="ChEBI" id="CHEBI:57379"/>
        <dbReference type="ChEBI" id="CHEBI:74151"/>
        <dbReference type="EC" id="2.3.1.225"/>
    </reaction>
</comment>
<keyword evidence="2 7" id="KW-0808">Transferase</keyword>
<feature type="compositionally biased region" description="Acidic residues" evidence="8">
    <location>
        <begin position="357"/>
        <end position="367"/>
    </location>
</feature>
<feature type="transmembrane region" description="Helical" evidence="7">
    <location>
        <begin position="175"/>
        <end position="194"/>
    </location>
</feature>
<accession>A0A7S2CHZ3</accession>
<feature type="transmembrane region" description="Helical" evidence="7">
    <location>
        <begin position="240"/>
        <end position="264"/>
    </location>
</feature>
<evidence type="ECO:0000256" key="6">
    <source>
        <dbReference type="ARBA" id="ARBA00023315"/>
    </source>
</evidence>
<protein>
    <recommendedName>
        <fullName evidence="7">Palmitoyltransferase</fullName>
        <ecNumber evidence="7">2.3.1.225</ecNumber>
    </recommendedName>
</protein>
<comment type="subcellular location">
    <subcellularLocation>
        <location evidence="1">Membrane</location>
        <topology evidence="1">Multi-pass membrane protein</topology>
    </subcellularLocation>
</comment>
<dbReference type="PANTHER" id="PTHR22883:SF286">
    <property type="entry name" value="PROTEIN S-ACYLTRANSFERASE 17-RELATED"/>
    <property type="match status" value="1"/>
</dbReference>
<name>A0A7S2CHZ3_9EUKA</name>
<evidence type="ECO:0000313" key="10">
    <source>
        <dbReference type="EMBL" id="CAD9425912.1"/>
    </source>
</evidence>
<keyword evidence="4 7" id="KW-1133">Transmembrane helix</keyword>
<dbReference type="PROSITE" id="PS50216">
    <property type="entry name" value="DHHC"/>
    <property type="match status" value="1"/>
</dbReference>
<comment type="domain">
    <text evidence="7">The DHHC domain is required for palmitoyltransferase activity.</text>
</comment>
<feature type="transmembrane region" description="Helical" evidence="7">
    <location>
        <begin position="91"/>
        <end position="112"/>
    </location>
</feature>
<feature type="transmembrane region" description="Helical" evidence="7">
    <location>
        <begin position="53"/>
        <end position="70"/>
    </location>
</feature>
<dbReference type="GO" id="GO:0019706">
    <property type="term" value="F:protein-cysteine S-palmitoyltransferase activity"/>
    <property type="evidence" value="ECO:0007669"/>
    <property type="project" value="UniProtKB-EC"/>
</dbReference>
<evidence type="ECO:0000256" key="7">
    <source>
        <dbReference type="RuleBase" id="RU079119"/>
    </source>
</evidence>
<reference evidence="10" key="1">
    <citation type="submission" date="2021-01" db="EMBL/GenBank/DDBJ databases">
        <authorList>
            <person name="Corre E."/>
            <person name="Pelletier E."/>
            <person name="Niang G."/>
            <person name="Scheremetjew M."/>
            <person name="Finn R."/>
            <person name="Kale V."/>
            <person name="Holt S."/>
            <person name="Cochrane G."/>
            <person name="Meng A."/>
            <person name="Brown T."/>
            <person name="Cohen L."/>
        </authorList>
    </citation>
    <scope>NUCLEOTIDE SEQUENCE</scope>
    <source>
        <strain evidence="10">UTEX LB 985</strain>
    </source>
</reference>
<evidence type="ECO:0000256" key="2">
    <source>
        <dbReference type="ARBA" id="ARBA00022679"/>
    </source>
</evidence>
<evidence type="ECO:0000256" key="1">
    <source>
        <dbReference type="ARBA" id="ARBA00004141"/>
    </source>
</evidence>
<keyword evidence="5 7" id="KW-0472">Membrane</keyword>